<dbReference type="SUPFAM" id="SSF55136">
    <property type="entry name" value="Probable bacterial effector-binding domain"/>
    <property type="match status" value="1"/>
</dbReference>
<proteinExistence type="predicted"/>
<dbReference type="AlphaFoldDB" id="A0A4R8XVT2"/>
<reference evidence="2 3" key="1">
    <citation type="submission" date="2019-03" db="EMBL/GenBank/DDBJ databases">
        <title>Genomics of glacier-inhabiting Cryobacterium strains.</title>
        <authorList>
            <person name="Liu Q."/>
            <person name="Xin Y.-H."/>
        </authorList>
    </citation>
    <scope>NUCLEOTIDE SEQUENCE [LARGE SCALE GENOMIC DNA]</scope>
    <source>
        <strain evidence="2 3">TMT2-48-2</strain>
    </source>
</reference>
<dbReference type="EMBL" id="SOGN01000034">
    <property type="protein sequence ID" value="TFC81570.1"/>
    <property type="molecule type" value="Genomic_DNA"/>
</dbReference>
<dbReference type="InterPro" id="IPR006917">
    <property type="entry name" value="SOUL_heme-bd"/>
</dbReference>
<dbReference type="InterPro" id="IPR011256">
    <property type="entry name" value="Reg_factor_effector_dom_sf"/>
</dbReference>
<dbReference type="OrthoDB" id="2156220at2"/>
<keyword evidence="3" id="KW-1185">Reference proteome</keyword>
<evidence type="ECO:0000313" key="3">
    <source>
        <dbReference type="Proteomes" id="UP000298433"/>
    </source>
</evidence>
<gene>
    <name evidence="2" type="ORF">E3T23_06190</name>
</gene>
<comment type="caution">
    <text evidence="2">The sequence shown here is derived from an EMBL/GenBank/DDBJ whole genome shotgun (WGS) entry which is preliminary data.</text>
</comment>
<sequence length="237" mass="26138">MSPAGSSCATPPRRPPGAPTVPTTWATSWLPSWLPWRPRMCTICGPGAPPDPRPHCHAPKIALMTERQRYDVVRQYADFELRHYPRTVLVQVEVAGDFASAGNRGFGPLFQYISGNNQTSTRIAMTAPVIQESTTPMSHTISFVLPDGMPAGEVPVPRNSQVNTKEVPERTVAARRFSGGWSDERFAQNGTILVDAVRREGLLPEGRPYFARFDPPWKPGFLKHNEALVAVAGRQNP</sequence>
<protein>
    <submittedName>
        <fullName evidence="2">Heme-binding protein</fullName>
    </submittedName>
</protein>
<feature type="region of interest" description="Disordered" evidence="1">
    <location>
        <begin position="1"/>
        <end position="23"/>
    </location>
</feature>
<accession>A0A4R8XVT2</accession>
<dbReference type="Pfam" id="PF04832">
    <property type="entry name" value="SOUL"/>
    <property type="match status" value="1"/>
</dbReference>
<dbReference type="Proteomes" id="UP000298433">
    <property type="component" value="Unassembled WGS sequence"/>
</dbReference>
<dbReference type="PANTHER" id="PTHR11220">
    <property type="entry name" value="HEME-BINDING PROTEIN-RELATED"/>
    <property type="match status" value="1"/>
</dbReference>
<organism evidence="2 3">
    <name type="scientific">Cryobacterium cheniae</name>
    <dbReference type="NCBI Taxonomy" id="1259262"/>
    <lineage>
        <taxon>Bacteria</taxon>
        <taxon>Bacillati</taxon>
        <taxon>Actinomycetota</taxon>
        <taxon>Actinomycetes</taxon>
        <taxon>Micrococcales</taxon>
        <taxon>Microbacteriaceae</taxon>
        <taxon>Cryobacterium</taxon>
    </lineage>
</organism>
<evidence type="ECO:0000313" key="2">
    <source>
        <dbReference type="EMBL" id="TFC81570.1"/>
    </source>
</evidence>
<dbReference type="Gene3D" id="3.20.80.10">
    <property type="entry name" value="Regulatory factor, effector binding domain"/>
    <property type="match status" value="1"/>
</dbReference>
<evidence type="ECO:0000256" key="1">
    <source>
        <dbReference type="SAM" id="MobiDB-lite"/>
    </source>
</evidence>
<name>A0A4R8XVT2_9MICO</name>
<dbReference type="PANTHER" id="PTHR11220:SF1">
    <property type="entry name" value="HEME-BINDING PROTEIN 2"/>
    <property type="match status" value="1"/>
</dbReference>